<sequence length="224" mass="24981">MASFDSYCVAPFKQRYPIRKLFPEDHEVKAGICFGLSSEWIARHRANKGEKPATRIAYIENDNTILHASIKQRLYGRELSHQLDQSAEQTGSRNEALKLLGLSVKSSSTQWVSVESPENVKEVLKAISVATAGAHTYHIITLNFEGRNGGSHATCCYKSSGKAFGMGAHLYFFDPNYGEFKASAGSVIDLFNGLIDRYRHYETKSGALKDYKVQQFVVQSITFA</sequence>
<keyword evidence="3" id="KW-0788">Thiol protease</keyword>
<organism evidence="5 6">
    <name type="scientific">Azospirillum doebereinerae</name>
    <dbReference type="NCBI Taxonomy" id="92933"/>
    <lineage>
        <taxon>Bacteria</taxon>
        <taxon>Pseudomonadati</taxon>
        <taxon>Pseudomonadota</taxon>
        <taxon>Alphaproteobacteria</taxon>
        <taxon>Rhodospirillales</taxon>
        <taxon>Azospirillaceae</taxon>
        <taxon>Azospirillum</taxon>
    </lineage>
</organism>
<dbReference type="OrthoDB" id="7300477at2"/>
<dbReference type="AlphaFoldDB" id="A0A3S0V7Q3"/>
<feature type="domain" description="Peptidase C58 YopT-type" evidence="4">
    <location>
        <begin position="25"/>
        <end position="200"/>
    </location>
</feature>
<gene>
    <name evidence="5" type="ORF">EJ913_06650</name>
</gene>
<dbReference type="InterPro" id="IPR006473">
    <property type="entry name" value="Peptidase_C58_Yopt"/>
</dbReference>
<evidence type="ECO:0000256" key="1">
    <source>
        <dbReference type="ARBA" id="ARBA00022670"/>
    </source>
</evidence>
<name>A0A3S0V7Q3_9PROT</name>
<keyword evidence="1" id="KW-0645">Protease</keyword>
<evidence type="ECO:0000313" key="6">
    <source>
        <dbReference type="Proteomes" id="UP000280346"/>
    </source>
</evidence>
<dbReference type="EMBL" id="RZIJ01000004">
    <property type="protein sequence ID" value="RUQ74043.1"/>
    <property type="molecule type" value="Genomic_DNA"/>
</dbReference>
<dbReference type="GO" id="GO:0004197">
    <property type="term" value="F:cysteine-type endopeptidase activity"/>
    <property type="evidence" value="ECO:0007669"/>
    <property type="project" value="InterPro"/>
</dbReference>
<keyword evidence="2" id="KW-0378">Hydrolase</keyword>
<reference evidence="5 6" key="1">
    <citation type="submission" date="2018-12" db="EMBL/GenBank/DDBJ databases">
        <authorList>
            <person name="Yang Y."/>
        </authorList>
    </citation>
    <scope>NUCLEOTIDE SEQUENCE [LARGE SCALE GENOMIC DNA]</scope>
    <source>
        <strain evidence="5 6">GSF71</strain>
    </source>
</reference>
<keyword evidence="6" id="KW-1185">Reference proteome</keyword>
<accession>A0A3S0V7Q3</accession>
<protein>
    <recommendedName>
        <fullName evidence="4">Peptidase C58 YopT-type domain-containing protein</fullName>
    </recommendedName>
</protein>
<evidence type="ECO:0000256" key="3">
    <source>
        <dbReference type="ARBA" id="ARBA00022807"/>
    </source>
</evidence>
<dbReference type="Pfam" id="PF03543">
    <property type="entry name" value="Peptidase_C58"/>
    <property type="match status" value="1"/>
</dbReference>
<dbReference type="Gene3D" id="3.90.70.20">
    <property type="match status" value="1"/>
</dbReference>
<proteinExistence type="predicted"/>
<comment type="caution">
    <text evidence="5">The sequence shown here is derived from an EMBL/GenBank/DDBJ whole genome shotgun (WGS) entry which is preliminary data.</text>
</comment>
<dbReference type="SUPFAM" id="SSF54001">
    <property type="entry name" value="Cysteine proteinases"/>
    <property type="match status" value="1"/>
</dbReference>
<evidence type="ECO:0000313" key="5">
    <source>
        <dbReference type="EMBL" id="RUQ74043.1"/>
    </source>
</evidence>
<evidence type="ECO:0000259" key="4">
    <source>
        <dbReference type="Pfam" id="PF03543"/>
    </source>
</evidence>
<dbReference type="Proteomes" id="UP000280346">
    <property type="component" value="Unassembled WGS sequence"/>
</dbReference>
<dbReference type="InterPro" id="IPR038765">
    <property type="entry name" value="Papain-like_cys_pep_sf"/>
</dbReference>
<evidence type="ECO:0000256" key="2">
    <source>
        <dbReference type="ARBA" id="ARBA00022801"/>
    </source>
</evidence>
<dbReference type="GO" id="GO:0006508">
    <property type="term" value="P:proteolysis"/>
    <property type="evidence" value="ECO:0007669"/>
    <property type="project" value="UniProtKB-KW"/>
</dbReference>
<dbReference type="RefSeq" id="WP_126996058.1">
    <property type="nucleotide sequence ID" value="NZ_CP173190.1"/>
</dbReference>